<dbReference type="GeneID" id="58768129"/>
<keyword evidence="4" id="KW-1185">Reference proteome</keyword>
<reference evidence="1 3" key="1">
    <citation type="submission" date="2020-07" db="EMBL/GenBank/DDBJ databases">
        <title>Diversity of carbapenemase encoding genes among Pseudomonas putida group clinical isolates in a tertiary Brazilian hospital.</title>
        <authorList>
            <person name="Alberto-Lei F."/>
            <person name="Nodari C.S."/>
            <person name="Streling A.P."/>
            <person name="Paulino J.T."/>
            <person name="Bessa-Neto F.O."/>
            <person name="Cayo R."/>
            <person name="Gales A.C."/>
        </authorList>
    </citation>
    <scope>NUCLEOTIDE SEQUENCE [LARGE SCALE GENOMIC DNA]</scope>
    <source>
        <strain evidence="1 3">14802</strain>
    </source>
</reference>
<name>A0A290H9M1_9PSED</name>
<sequence>MMATGKRALARLEREMVACLTEACATAQGEIVGFAWLTHQVDLDDFPASLRITWVFTDDTDKARALAGADKARMIALTAQALADAGIVLDHVAWHVRFDSEEACWRDHGGDWNRRLR</sequence>
<proteinExistence type="predicted"/>
<dbReference type="Proteomes" id="UP000541770">
    <property type="component" value="Unassembled WGS sequence"/>
</dbReference>
<dbReference type="Proteomes" id="UP000825591">
    <property type="component" value="Chromosome"/>
</dbReference>
<dbReference type="EMBL" id="CP081966">
    <property type="protein sequence ID" value="QZP29576.1"/>
    <property type="molecule type" value="Genomic_DNA"/>
</dbReference>
<dbReference type="EMBL" id="JACGDE010000005">
    <property type="protein sequence ID" value="MBA6065138.1"/>
    <property type="molecule type" value="Genomic_DNA"/>
</dbReference>
<dbReference type="RefSeq" id="WP_028689439.1">
    <property type="nucleotide sequence ID" value="NZ_BQIL01000011.1"/>
</dbReference>
<dbReference type="AlphaFoldDB" id="A0A290H9M1"/>
<evidence type="ECO:0000313" key="3">
    <source>
        <dbReference type="Proteomes" id="UP000541770"/>
    </source>
</evidence>
<gene>
    <name evidence="1" type="ORF">H4C75_10235</name>
    <name evidence="2" type="ORF">K5H97_12410</name>
</gene>
<evidence type="ECO:0008006" key="5">
    <source>
        <dbReference type="Google" id="ProtNLM"/>
    </source>
</evidence>
<evidence type="ECO:0000313" key="1">
    <source>
        <dbReference type="EMBL" id="MBA6065138.1"/>
    </source>
</evidence>
<evidence type="ECO:0000313" key="2">
    <source>
        <dbReference type="EMBL" id="QZP29576.1"/>
    </source>
</evidence>
<dbReference type="KEGG" id="pmol:CLJ08_00845"/>
<accession>A0A290H9M1</accession>
<protein>
    <recommendedName>
        <fullName evidence="5">Fis family transcriptional regulator</fullName>
    </recommendedName>
</protein>
<reference evidence="2 4" key="2">
    <citation type="submission" date="2021-08" db="EMBL/GenBank/DDBJ databases">
        <title>Bactericidal Effect of Pseudomonas oryziphila sp. nov., a novel Pseudomonas Species Against Xanthomonas oryzae Reduces Disease Severity of Bacterial Leaf Streak of Rice.</title>
        <authorList>
            <person name="Yang R."/>
            <person name="Li S."/>
            <person name="Li Y."/>
            <person name="Yan Y."/>
            <person name="Fang Y."/>
            <person name="Zou L."/>
            <person name="Chen G."/>
        </authorList>
    </citation>
    <scope>NUCLEOTIDE SEQUENCE [LARGE SCALE GENOMIC DNA]</scope>
    <source>
        <strain evidence="2 4">DSM 17497</strain>
    </source>
</reference>
<organism evidence="1 3">
    <name type="scientific">Pseudomonas mosselii</name>
    <dbReference type="NCBI Taxonomy" id="78327"/>
    <lineage>
        <taxon>Bacteria</taxon>
        <taxon>Pseudomonadati</taxon>
        <taxon>Pseudomonadota</taxon>
        <taxon>Gammaproteobacteria</taxon>
        <taxon>Pseudomonadales</taxon>
        <taxon>Pseudomonadaceae</taxon>
        <taxon>Pseudomonas</taxon>
    </lineage>
</organism>
<evidence type="ECO:0000313" key="4">
    <source>
        <dbReference type="Proteomes" id="UP000825591"/>
    </source>
</evidence>